<dbReference type="Proteomes" id="UP000252770">
    <property type="component" value="Unassembled WGS sequence"/>
</dbReference>
<organism evidence="2 3">
    <name type="scientific">Desertihabitans brevis</name>
    <dbReference type="NCBI Taxonomy" id="2268447"/>
    <lineage>
        <taxon>Bacteria</taxon>
        <taxon>Bacillati</taxon>
        <taxon>Actinomycetota</taxon>
        <taxon>Actinomycetes</taxon>
        <taxon>Propionibacteriales</taxon>
        <taxon>Propionibacteriaceae</taxon>
        <taxon>Desertihabitans</taxon>
    </lineage>
</organism>
<proteinExistence type="predicted"/>
<dbReference type="RefSeq" id="WP_114125592.1">
    <property type="nucleotide sequence ID" value="NZ_QOUI01000002.1"/>
</dbReference>
<feature type="compositionally biased region" description="Basic and acidic residues" evidence="1">
    <location>
        <begin position="103"/>
        <end position="122"/>
    </location>
</feature>
<name>A0A367Z0P4_9ACTN</name>
<evidence type="ECO:0000313" key="2">
    <source>
        <dbReference type="EMBL" id="RCK70822.1"/>
    </source>
</evidence>
<dbReference type="AlphaFoldDB" id="A0A367Z0P4"/>
<gene>
    <name evidence="2" type="ORF">DT076_05395</name>
</gene>
<keyword evidence="3" id="KW-1185">Reference proteome</keyword>
<comment type="caution">
    <text evidence="2">The sequence shown here is derived from an EMBL/GenBank/DDBJ whole genome shotgun (WGS) entry which is preliminary data.</text>
</comment>
<sequence length="122" mass="13432">MSGRGPRPTLVQCLGYAVCGELLEEAGPATGRVVADAVGLLEQHGWDASAVRAGAERCWAAEEPWPRPLPDGWLPPGEHARYQAALQQLLTRLGVRRSVVARPDVRPSQRDRDLGRERPPHW</sequence>
<dbReference type="EMBL" id="QOUI01000002">
    <property type="protein sequence ID" value="RCK70822.1"/>
    <property type="molecule type" value="Genomic_DNA"/>
</dbReference>
<accession>A0A367Z0P4</accession>
<evidence type="ECO:0000256" key="1">
    <source>
        <dbReference type="SAM" id="MobiDB-lite"/>
    </source>
</evidence>
<reference evidence="2 3" key="1">
    <citation type="submission" date="2018-07" db="EMBL/GenBank/DDBJ databases">
        <title>Desertimonas flava gen. nov. sp. nov.</title>
        <authorList>
            <person name="Liu S."/>
        </authorList>
    </citation>
    <scope>NUCLEOTIDE SEQUENCE [LARGE SCALE GENOMIC DNA]</scope>
    <source>
        <strain evidence="2 3">16Sb5-5</strain>
    </source>
</reference>
<evidence type="ECO:0000313" key="3">
    <source>
        <dbReference type="Proteomes" id="UP000252770"/>
    </source>
</evidence>
<protein>
    <submittedName>
        <fullName evidence="2">Uncharacterized protein</fullName>
    </submittedName>
</protein>
<feature type="region of interest" description="Disordered" evidence="1">
    <location>
        <begin position="101"/>
        <end position="122"/>
    </location>
</feature>